<name>A0A1G9L698_9ACTN</name>
<dbReference type="InterPro" id="IPR000594">
    <property type="entry name" value="ThiF_NAD_FAD-bd"/>
</dbReference>
<dbReference type="InterPro" id="IPR035985">
    <property type="entry name" value="Ubiquitin-activating_enz"/>
</dbReference>
<keyword evidence="3" id="KW-0548">Nucleotidyltransferase</keyword>
<feature type="domain" description="THIF-type NAD/FAD binding fold" evidence="2">
    <location>
        <begin position="138"/>
        <end position="340"/>
    </location>
</feature>
<evidence type="ECO:0000256" key="1">
    <source>
        <dbReference type="SAM" id="MobiDB-lite"/>
    </source>
</evidence>
<dbReference type="Gene3D" id="3.40.50.720">
    <property type="entry name" value="NAD(P)-binding Rossmann-like Domain"/>
    <property type="match status" value="1"/>
</dbReference>
<sequence>MGWHPAPVADTAHPLLPPGVPLLRLAGPDGAEDVQIGGADSTDGLLVSPGAAGLTTLLRDLDGRRTERAVLAEAALAGHDAAALSAVLDGLRTTGLLVDLDPADLLASAVGPAAAARTRTELPTATGRESGSRWRTRRAATVVVDGATRVGVPLAAVLAASGVGRVSVRDDGLTTAGDAVVGGLGADDEGRPRALAAADAVRRVSPLTDLRPLPAGTPVDLVVLTRPWAASDPLAADLQRRGVPHLVATVRGETGVVGPLVVPGATGCLRCADLHRRDVDPRWPAVAAQLTAAEAPPGGATVTCLATVVTATVQVLALLDGTGAPLAVGATVELSPPDLLPRTRRWPAHPDCGCVPDGDEGVLTAPSAVPAPIGGQWSASAPPGPDGAGAAATADDWTPRRST</sequence>
<evidence type="ECO:0000259" key="2">
    <source>
        <dbReference type="Pfam" id="PF00899"/>
    </source>
</evidence>
<dbReference type="GO" id="GO:0008641">
    <property type="term" value="F:ubiquitin-like modifier activating enzyme activity"/>
    <property type="evidence" value="ECO:0007669"/>
    <property type="project" value="InterPro"/>
</dbReference>
<gene>
    <name evidence="3" type="ORF">SAMN05660642_00300</name>
</gene>
<dbReference type="EMBL" id="FNHE01000001">
    <property type="protein sequence ID" value="SDL57508.1"/>
    <property type="molecule type" value="Genomic_DNA"/>
</dbReference>
<proteinExistence type="predicted"/>
<reference evidence="4" key="1">
    <citation type="submission" date="2016-10" db="EMBL/GenBank/DDBJ databases">
        <authorList>
            <person name="Varghese N."/>
            <person name="Submissions S."/>
        </authorList>
    </citation>
    <scope>NUCLEOTIDE SEQUENCE [LARGE SCALE GENOMIC DNA]</scope>
    <source>
        <strain evidence="4">DSM 45419</strain>
    </source>
</reference>
<keyword evidence="3" id="KW-0808">Transferase</keyword>
<evidence type="ECO:0000313" key="4">
    <source>
        <dbReference type="Proteomes" id="UP000198680"/>
    </source>
</evidence>
<dbReference type="AlphaFoldDB" id="A0A1G9L698"/>
<dbReference type="Proteomes" id="UP000198680">
    <property type="component" value="Unassembled WGS sequence"/>
</dbReference>
<feature type="region of interest" description="Disordered" evidence="1">
    <location>
        <begin position="365"/>
        <end position="403"/>
    </location>
</feature>
<evidence type="ECO:0000313" key="3">
    <source>
        <dbReference type="EMBL" id="SDL57508.1"/>
    </source>
</evidence>
<protein>
    <submittedName>
        <fullName evidence="3">Molybdopterin or thiamine biosynthesis adenylyltransferase</fullName>
    </submittedName>
</protein>
<dbReference type="Pfam" id="PF00899">
    <property type="entry name" value="ThiF"/>
    <property type="match status" value="1"/>
</dbReference>
<organism evidence="3 4">
    <name type="scientific">Geodermatophilus siccatus</name>
    <dbReference type="NCBI Taxonomy" id="1137991"/>
    <lineage>
        <taxon>Bacteria</taxon>
        <taxon>Bacillati</taxon>
        <taxon>Actinomycetota</taxon>
        <taxon>Actinomycetes</taxon>
        <taxon>Geodermatophilales</taxon>
        <taxon>Geodermatophilaceae</taxon>
        <taxon>Geodermatophilus</taxon>
    </lineage>
</organism>
<keyword evidence="4" id="KW-1185">Reference proteome</keyword>
<dbReference type="SUPFAM" id="SSF69572">
    <property type="entry name" value="Activating enzymes of the ubiquitin-like proteins"/>
    <property type="match status" value="1"/>
</dbReference>
<dbReference type="STRING" id="1137991.SAMN05660642_00300"/>
<dbReference type="GO" id="GO:0016779">
    <property type="term" value="F:nucleotidyltransferase activity"/>
    <property type="evidence" value="ECO:0007669"/>
    <property type="project" value="UniProtKB-KW"/>
</dbReference>
<accession>A0A1G9L698</accession>